<proteinExistence type="predicted"/>
<evidence type="ECO:0000313" key="3">
    <source>
        <dbReference type="Proteomes" id="UP000322245"/>
    </source>
</evidence>
<organism evidence="2 3">
    <name type="scientific">Cryptococcus floricola</name>
    <dbReference type="NCBI Taxonomy" id="2591691"/>
    <lineage>
        <taxon>Eukaryota</taxon>
        <taxon>Fungi</taxon>
        <taxon>Dikarya</taxon>
        <taxon>Basidiomycota</taxon>
        <taxon>Agaricomycotina</taxon>
        <taxon>Tremellomycetes</taxon>
        <taxon>Tremellales</taxon>
        <taxon>Cryptococcaceae</taxon>
        <taxon>Cryptococcus</taxon>
    </lineage>
</organism>
<evidence type="ECO:0000256" key="1">
    <source>
        <dbReference type="SAM" id="MobiDB-lite"/>
    </source>
</evidence>
<dbReference type="AlphaFoldDB" id="A0A5D3ARH3"/>
<sequence length="240" mass="26526">MLESLESLSSRLSSTLGKSPKHIPTFRHTSATTDDITLEFPAEVSYRVETLPTGTLLPKPTSTTANLPESAMSEQKRGWMAESGQDWYVHDFSVRAGSIGACGTVSALEAQSGLAYYPIPTGDMREGHFKGPLTTQQAVGGDGTSIKASDLRVFHRTERDFFKHLEEESGNVYRLVNVEMGSYCEDNDSGDQGTLVHTREVAEMGKWRMATVTKRYSKARWSFRAQLRVPTGDNLPDKKA</sequence>
<gene>
    <name evidence="2" type="ORF">B9479_006564</name>
</gene>
<feature type="region of interest" description="Disordered" evidence="1">
    <location>
        <begin position="51"/>
        <end position="70"/>
    </location>
</feature>
<dbReference type="EMBL" id="NIDF01000115">
    <property type="protein sequence ID" value="TYJ52801.1"/>
    <property type="molecule type" value="Genomic_DNA"/>
</dbReference>
<name>A0A5D3ARH3_9TREE</name>
<dbReference type="Proteomes" id="UP000322245">
    <property type="component" value="Unassembled WGS sequence"/>
</dbReference>
<reference evidence="2 3" key="1">
    <citation type="submission" date="2017-05" db="EMBL/GenBank/DDBJ databases">
        <title>The Genome Sequence of Tsuchiyaea wingfieldii DSM 27421.</title>
        <authorList>
            <person name="Cuomo C."/>
            <person name="Passer A."/>
            <person name="Billmyre B."/>
            <person name="Heitman J."/>
        </authorList>
    </citation>
    <scope>NUCLEOTIDE SEQUENCE [LARGE SCALE GENOMIC DNA]</scope>
    <source>
        <strain evidence="2 3">DSM 27421</strain>
    </source>
</reference>
<feature type="compositionally biased region" description="Low complexity" evidence="1">
    <location>
        <begin position="51"/>
        <end position="64"/>
    </location>
</feature>
<comment type="caution">
    <text evidence="2">The sequence shown here is derived from an EMBL/GenBank/DDBJ whole genome shotgun (WGS) entry which is preliminary data.</text>
</comment>
<keyword evidence="3" id="KW-1185">Reference proteome</keyword>
<evidence type="ECO:0000313" key="2">
    <source>
        <dbReference type="EMBL" id="TYJ52801.1"/>
    </source>
</evidence>
<accession>A0A5D3ARH3</accession>
<protein>
    <submittedName>
        <fullName evidence="2">Uncharacterized protein</fullName>
    </submittedName>
</protein>